<feature type="compositionally biased region" description="Low complexity" evidence="3">
    <location>
        <begin position="389"/>
        <end position="403"/>
    </location>
</feature>
<dbReference type="InterPro" id="IPR053049">
    <property type="entry name" value="TSC22_domain_protein_2"/>
</dbReference>
<evidence type="ECO:0008006" key="6">
    <source>
        <dbReference type="Google" id="ProtNLM"/>
    </source>
</evidence>
<proteinExistence type="inferred from homology"/>
<dbReference type="Gene3D" id="1.20.5.490">
    <property type="entry name" value="Single helix bin"/>
    <property type="match status" value="1"/>
</dbReference>
<evidence type="ECO:0000313" key="5">
    <source>
        <dbReference type="Proteomes" id="UP000694388"/>
    </source>
</evidence>
<dbReference type="OMA" id="LFAKINP"/>
<feature type="compositionally biased region" description="Acidic residues" evidence="3">
    <location>
        <begin position="43"/>
        <end position="52"/>
    </location>
</feature>
<dbReference type="PROSITE" id="PS01289">
    <property type="entry name" value="TSC22"/>
    <property type="match status" value="1"/>
</dbReference>
<dbReference type="InterPro" id="IPR047862">
    <property type="entry name" value="TSC22/BUN_CS"/>
</dbReference>
<name>A0A8C4QNX4_EPTBU</name>
<protein>
    <recommendedName>
        <fullName evidence="6">TSC22 domain family protein 1</fullName>
    </recommendedName>
</protein>
<sequence length="428" mass="46200">MFEDSPTTPTHREVLGTFLPACLKKSGFQITSVTAAQPSSLAEDTESFDDLDESRTEDISSEILDTSRTTDCEPGPYERSSSEETLNNVETPALTPVHPVHPLGHHPNLLMNGAAMSSTSAPLVPLLAGAGNVTSGNVFPVLSLSQPVIPIAPSATALSSHPPAHSRFRVVKLDAVHEPYCKGRWMCAEFYEKDRVTEAKLFDSHIVEVSSSAAQPSTLQEEVPLFAKINPDFSSPNAHMFSNTVTLQPHQHGNALTTSQPPHPPQSMVSDSTVSQQTPSLEPTSLLPHVMTSSQPHTTVIGVSLPTYTQVAVQPQTHASGASVVAIDNKIEQAMDLVKSHLMYAVREEVEVLKEQIKELIERNSQLEQENHLLKSLASPEQLQQMQTQLPAPAVAPGQPGQLSSTMGAANPTPNIQQGNVESRMHLL</sequence>
<feature type="compositionally biased region" description="Polar residues" evidence="3">
    <location>
        <begin position="267"/>
        <end position="283"/>
    </location>
</feature>
<feature type="region of interest" description="Disordered" evidence="3">
    <location>
        <begin position="251"/>
        <end position="286"/>
    </location>
</feature>
<reference evidence="4" key="1">
    <citation type="submission" date="2025-08" db="UniProtKB">
        <authorList>
            <consortium name="Ensembl"/>
        </authorList>
    </citation>
    <scope>IDENTIFICATION</scope>
</reference>
<feature type="region of interest" description="Disordered" evidence="3">
    <location>
        <begin position="383"/>
        <end position="428"/>
    </location>
</feature>
<accession>A0A8C4QNX4</accession>
<dbReference type="Proteomes" id="UP000694388">
    <property type="component" value="Unplaced"/>
</dbReference>
<dbReference type="PANTHER" id="PTHR46894">
    <property type="entry name" value="TSC22 DOMAIN FAMILY PROTEIN 2"/>
    <property type="match status" value="1"/>
</dbReference>
<dbReference type="GeneTree" id="ENSGT00940000159144"/>
<dbReference type="PANTHER" id="PTHR46894:SF2">
    <property type="entry name" value="TSC22 DOMAIN FAMILY MEMBER 4"/>
    <property type="match status" value="1"/>
</dbReference>
<keyword evidence="2" id="KW-0175">Coiled coil</keyword>
<dbReference type="FunFam" id="1.20.5.490:FF:000002">
    <property type="entry name" value="TSC22 domain family, member 1"/>
    <property type="match status" value="1"/>
</dbReference>
<dbReference type="CDD" id="cd21938">
    <property type="entry name" value="ZIP_TSC22D1"/>
    <property type="match status" value="1"/>
</dbReference>
<dbReference type="SUPFAM" id="SSF58026">
    <property type="entry name" value="Delta-sleep-inducing peptide immunoreactive peptide"/>
    <property type="match status" value="1"/>
</dbReference>
<dbReference type="InterPro" id="IPR000580">
    <property type="entry name" value="TSC22/Bun"/>
</dbReference>
<dbReference type="Pfam" id="PF01166">
    <property type="entry name" value="TSC22"/>
    <property type="match status" value="1"/>
</dbReference>
<feature type="compositionally biased region" description="Polar residues" evidence="3">
    <location>
        <begin position="251"/>
        <end position="260"/>
    </location>
</feature>
<feature type="compositionally biased region" description="Polar residues" evidence="3">
    <location>
        <begin position="404"/>
        <end position="421"/>
    </location>
</feature>
<evidence type="ECO:0000256" key="2">
    <source>
        <dbReference type="SAM" id="Coils"/>
    </source>
</evidence>
<dbReference type="AlphaFoldDB" id="A0A8C4QNX4"/>
<dbReference type="Ensembl" id="ENSEBUT00000018975.1">
    <property type="protein sequence ID" value="ENSEBUP00000018399.1"/>
    <property type="gene ID" value="ENSEBUG00000011478.1"/>
</dbReference>
<comment type="similarity">
    <text evidence="1">Belongs to the TSC-22/Dip/Bun family.</text>
</comment>
<feature type="region of interest" description="Disordered" evidence="3">
    <location>
        <begin position="37"/>
        <end position="86"/>
    </location>
</feature>
<dbReference type="GO" id="GO:0006357">
    <property type="term" value="P:regulation of transcription by RNA polymerase II"/>
    <property type="evidence" value="ECO:0007669"/>
    <property type="project" value="InterPro"/>
</dbReference>
<feature type="coiled-coil region" evidence="2">
    <location>
        <begin position="343"/>
        <end position="377"/>
    </location>
</feature>
<evidence type="ECO:0000313" key="4">
    <source>
        <dbReference type="Ensembl" id="ENSEBUP00000018399.1"/>
    </source>
</evidence>
<keyword evidence="5" id="KW-1185">Reference proteome</keyword>
<evidence type="ECO:0000256" key="1">
    <source>
        <dbReference type="ARBA" id="ARBA00007908"/>
    </source>
</evidence>
<evidence type="ECO:0000256" key="3">
    <source>
        <dbReference type="SAM" id="MobiDB-lite"/>
    </source>
</evidence>
<organism evidence="4 5">
    <name type="scientific">Eptatretus burgeri</name>
    <name type="common">Inshore hagfish</name>
    <dbReference type="NCBI Taxonomy" id="7764"/>
    <lineage>
        <taxon>Eukaryota</taxon>
        <taxon>Metazoa</taxon>
        <taxon>Chordata</taxon>
        <taxon>Craniata</taxon>
        <taxon>Vertebrata</taxon>
        <taxon>Cyclostomata</taxon>
        <taxon>Myxini</taxon>
        <taxon>Myxiniformes</taxon>
        <taxon>Myxinidae</taxon>
        <taxon>Eptatretinae</taxon>
        <taxon>Eptatretus</taxon>
    </lineage>
</organism>
<reference evidence="4" key="2">
    <citation type="submission" date="2025-09" db="UniProtKB">
        <authorList>
            <consortium name="Ensembl"/>
        </authorList>
    </citation>
    <scope>IDENTIFICATION</scope>
</reference>